<dbReference type="PANTHER" id="PTHR12106:SF23">
    <property type="entry name" value="SORTILIN"/>
    <property type="match status" value="1"/>
</dbReference>
<evidence type="ECO:0000256" key="2">
    <source>
        <dbReference type="SAM" id="MobiDB-lite"/>
    </source>
</evidence>
<reference evidence="5" key="3">
    <citation type="submission" date="2025-08" db="UniProtKB">
        <authorList>
            <consortium name="Ensembl"/>
        </authorList>
    </citation>
    <scope>IDENTIFICATION</scope>
</reference>
<dbReference type="EMBL" id="EAAA01000346">
    <property type="status" value="NOT_ANNOTATED_CDS"/>
    <property type="molecule type" value="Genomic_DNA"/>
</dbReference>
<evidence type="ECO:0000256" key="1">
    <source>
        <dbReference type="ARBA" id="ARBA00022737"/>
    </source>
</evidence>
<dbReference type="Proteomes" id="UP000008144">
    <property type="component" value="Chromosome 1"/>
</dbReference>
<dbReference type="AlphaFoldDB" id="H2XYG6"/>
<dbReference type="InterPro" id="IPR031778">
    <property type="entry name" value="Sortilin_N"/>
</dbReference>
<evidence type="ECO:0000313" key="5">
    <source>
        <dbReference type="Ensembl" id="ENSCINP00000034700.1"/>
    </source>
</evidence>
<dbReference type="GeneTree" id="ENSGT01030000234563"/>
<feature type="chain" id="PRO_5003577091" description="Sortilin N-terminal domain-containing protein" evidence="3">
    <location>
        <begin position="19"/>
        <end position="239"/>
    </location>
</feature>
<keyword evidence="6" id="KW-1185">Reference proteome</keyword>
<dbReference type="InterPro" id="IPR050310">
    <property type="entry name" value="VPS10-sortilin"/>
</dbReference>
<feature type="region of interest" description="Disordered" evidence="2">
    <location>
        <begin position="31"/>
        <end position="61"/>
    </location>
</feature>
<organism evidence="5 6">
    <name type="scientific">Ciona intestinalis</name>
    <name type="common">Transparent sea squirt</name>
    <name type="synonym">Ascidia intestinalis</name>
    <dbReference type="NCBI Taxonomy" id="7719"/>
    <lineage>
        <taxon>Eukaryota</taxon>
        <taxon>Metazoa</taxon>
        <taxon>Chordata</taxon>
        <taxon>Tunicata</taxon>
        <taxon>Ascidiacea</taxon>
        <taxon>Phlebobranchia</taxon>
        <taxon>Cionidae</taxon>
        <taxon>Ciona</taxon>
    </lineage>
</organism>
<protein>
    <recommendedName>
        <fullName evidence="4">Sortilin N-terminal domain-containing protein</fullName>
    </recommendedName>
</protein>
<reference evidence="6" key="1">
    <citation type="journal article" date="2002" name="Science">
        <title>The draft genome of Ciona intestinalis: insights into chordate and vertebrate origins.</title>
        <authorList>
            <person name="Dehal P."/>
            <person name="Satou Y."/>
            <person name="Campbell R.K."/>
            <person name="Chapman J."/>
            <person name="Degnan B."/>
            <person name="De Tomaso A."/>
            <person name="Davidson B."/>
            <person name="Di Gregorio A."/>
            <person name="Gelpke M."/>
            <person name="Goodstein D.M."/>
            <person name="Harafuji N."/>
            <person name="Hastings K.E."/>
            <person name="Ho I."/>
            <person name="Hotta K."/>
            <person name="Huang W."/>
            <person name="Kawashima T."/>
            <person name="Lemaire P."/>
            <person name="Martinez D."/>
            <person name="Meinertzhagen I.A."/>
            <person name="Necula S."/>
            <person name="Nonaka M."/>
            <person name="Putnam N."/>
            <person name="Rash S."/>
            <person name="Saiga H."/>
            <person name="Satake M."/>
            <person name="Terry A."/>
            <person name="Yamada L."/>
            <person name="Wang H.G."/>
            <person name="Awazu S."/>
            <person name="Azumi K."/>
            <person name="Boore J."/>
            <person name="Branno M."/>
            <person name="Chin-Bow S."/>
            <person name="DeSantis R."/>
            <person name="Doyle S."/>
            <person name="Francino P."/>
            <person name="Keys D.N."/>
            <person name="Haga S."/>
            <person name="Hayashi H."/>
            <person name="Hino K."/>
            <person name="Imai K.S."/>
            <person name="Inaba K."/>
            <person name="Kano S."/>
            <person name="Kobayashi K."/>
            <person name="Kobayashi M."/>
            <person name="Lee B.I."/>
            <person name="Makabe K.W."/>
            <person name="Manohar C."/>
            <person name="Matassi G."/>
            <person name="Medina M."/>
            <person name="Mochizuki Y."/>
            <person name="Mount S."/>
            <person name="Morishita T."/>
            <person name="Miura S."/>
            <person name="Nakayama A."/>
            <person name="Nishizaka S."/>
            <person name="Nomoto H."/>
            <person name="Ohta F."/>
            <person name="Oishi K."/>
            <person name="Rigoutsos I."/>
            <person name="Sano M."/>
            <person name="Sasaki A."/>
            <person name="Sasakura Y."/>
            <person name="Shoguchi E."/>
            <person name="Shin-i T."/>
            <person name="Spagnuolo A."/>
            <person name="Stainier D."/>
            <person name="Suzuki M.M."/>
            <person name="Tassy O."/>
            <person name="Takatori N."/>
            <person name="Tokuoka M."/>
            <person name="Yagi K."/>
            <person name="Yoshizaki F."/>
            <person name="Wada S."/>
            <person name="Zhang C."/>
            <person name="Hyatt P.D."/>
            <person name="Larimer F."/>
            <person name="Detter C."/>
            <person name="Doggett N."/>
            <person name="Glavina T."/>
            <person name="Hawkins T."/>
            <person name="Richardson P."/>
            <person name="Lucas S."/>
            <person name="Kohara Y."/>
            <person name="Levine M."/>
            <person name="Satoh N."/>
            <person name="Rokhsar D.S."/>
        </authorList>
    </citation>
    <scope>NUCLEOTIDE SEQUENCE [LARGE SCALE GENOMIC DNA]</scope>
</reference>
<keyword evidence="1" id="KW-0677">Repeat</keyword>
<reference evidence="5" key="4">
    <citation type="submission" date="2025-09" db="UniProtKB">
        <authorList>
            <consortium name="Ensembl"/>
        </authorList>
    </citation>
    <scope>IDENTIFICATION</scope>
</reference>
<evidence type="ECO:0000256" key="3">
    <source>
        <dbReference type="SAM" id="SignalP"/>
    </source>
</evidence>
<name>H2XYG6_CIOIN</name>
<dbReference type="STRING" id="7719.ENSCINP00000034700"/>
<reference evidence="5" key="2">
    <citation type="journal article" date="2008" name="Genome Biol.">
        <title>Improved genome assembly and evidence-based global gene model set for the chordate Ciona intestinalis: new insight into intron and operon populations.</title>
        <authorList>
            <person name="Satou Y."/>
            <person name="Mineta K."/>
            <person name="Ogasawara M."/>
            <person name="Sasakura Y."/>
            <person name="Shoguchi E."/>
            <person name="Ueno K."/>
            <person name="Yamada L."/>
            <person name="Matsumoto J."/>
            <person name="Wasserscheid J."/>
            <person name="Dewar K."/>
            <person name="Wiley G.B."/>
            <person name="Macmil S.L."/>
            <person name="Roe B.A."/>
            <person name="Zeller R.W."/>
            <person name="Hastings K.E."/>
            <person name="Lemaire P."/>
            <person name="Lindquist E."/>
            <person name="Endo T."/>
            <person name="Hotta K."/>
            <person name="Inaba K."/>
        </authorList>
    </citation>
    <scope>NUCLEOTIDE SEQUENCE [LARGE SCALE GENOMIC DNA]</scope>
    <source>
        <strain evidence="5">wild type</strain>
    </source>
</reference>
<evidence type="ECO:0000259" key="4">
    <source>
        <dbReference type="Pfam" id="PF15902"/>
    </source>
</evidence>
<proteinExistence type="predicted"/>
<dbReference type="PANTHER" id="PTHR12106">
    <property type="entry name" value="SORTILIN RELATED"/>
    <property type="match status" value="1"/>
</dbReference>
<sequence>MLGLRLSLILITLLPSLAISTQNLVYEFEKSHSINKRSSEEEDQTSSLHKRDTTSSTCVPPADFVNKLTPGRTQHKFTQDTNPSISLTWSGSDGVILGLTTMTSMFVSQASKLYRSHDRGKTFEDISSRIDHGYIRKSGGMQVNPTDTNMVILFGYDPPFSTSRHTTIYTTNDAGLTFSKILLPFKIDVSSIKFNAHNKHRLLAQSVSHGELWLSSDFGSSWKLVQSYVQTISWDPTDG</sequence>
<dbReference type="InterPro" id="IPR015943">
    <property type="entry name" value="WD40/YVTN_repeat-like_dom_sf"/>
</dbReference>
<dbReference type="HOGENOM" id="CLU_1163374_0_0_1"/>
<dbReference type="Pfam" id="PF15902">
    <property type="entry name" value="Sortilin-Vps10"/>
    <property type="match status" value="1"/>
</dbReference>
<dbReference type="SUPFAM" id="SSF110296">
    <property type="entry name" value="Oligoxyloglucan reducing end-specific cellobiohydrolase"/>
    <property type="match status" value="1"/>
</dbReference>
<dbReference type="Ensembl" id="ENSCINT00000032393.1">
    <property type="protein sequence ID" value="ENSCINP00000034700.1"/>
    <property type="gene ID" value="ENSCING00000021384.1"/>
</dbReference>
<dbReference type="InParanoid" id="H2XYG6"/>
<feature type="domain" description="Sortilin N-terminal" evidence="4">
    <location>
        <begin position="111"/>
        <end position="235"/>
    </location>
</feature>
<accession>H2XYG6</accession>
<feature type="signal peptide" evidence="3">
    <location>
        <begin position="1"/>
        <end position="18"/>
    </location>
</feature>
<dbReference type="OMA" id="NSACVPP"/>
<dbReference type="Gene3D" id="2.130.10.10">
    <property type="entry name" value="YVTN repeat-like/Quinoprotein amine dehydrogenase"/>
    <property type="match status" value="1"/>
</dbReference>
<keyword evidence="3" id="KW-0732">Signal</keyword>
<evidence type="ECO:0000313" key="6">
    <source>
        <dbReference type="Proteomes" id="UP000008144"/>
    </source>
</evidence>